<accession>A0ABD3P446</accession>
<gene>
    <name evidence="1" type="ORF">HJC23_013436</name>
</gene>
<dbReference type="Proteomes" id="UP001516023">
    <property type="component" value="Unassembled WGS sequence"/>
</dbReference>
<reference evidence="1 2" key="1">
    <citation type="journal article" date="2020" name="G3 (Bethesda)">
        <title>Improved Reference Genome for Cyclotella cryptica CCMP332, a Model for Cell Wall Morphogenesis, Salinity Adaptation, and Lipid Production in Diatoms (Bacillariophyta).</title>
        <authorList>
            <person name="Roberts W.R."/>
            <person name="Downey K.M."/>
            <person name="Ruck E.C."/>
            <person name="Traller J.C."/>
            <person name="Alverson A.J."/>
        </authorList>
    </citation>
    <scope>NUCLEOTIDE SEQUENCE [LARGE SCALE GENOMIC DNA]</scope>
    <source>
        <strain evidence="1 2">CCMP332</strain>
    </source>
</reference>
<evidence type="ECO:0000313" key="1">
    <source>
        <dbReference type="EMBL" id="KAL3782507.1"/>
    </source>
</evidence>
<evidence type="ECO:0008006" key="3">
    <source>
        <dbReference type="Google" id="ProtNLM"/>
    </source>
</evidence>
<protein>
    <recommendedName>
        <fullName evidence="3">Cyclin N-terminal domain-containing protein</fullName>
    </recommendedName>
</protein>
<comment type="caution">
    <text evidence="1">The sequence shown here is derived from an EMBL/GenBank/DDBJ whole genome shotgun (WGS) entry which is preliminary data.</text>
</comment>
<proteinExistence type="predicted"/>
<evidence type="ECO:0000313" key="2">
    <source>
        <dbReference type="Proteomes" id="UP001516023"/>
    </source>
</evidence>
<name>A0ABD3P446_9STRA</name>
<dbReference type="EMBL" id="JABMIG020000284">
    <property type="protein sequence ID" value="KAL3782507.1"/>
    <property type="molecule type" value="Genomic_DNA"/>
</dbReference>
<keyword evidence="2" id="KW-1185">Reference proteome</keyword>
<organism evidence="1 2">
    <name type="scientific">Cyclotella cryptica</name>
    <dbReference type="NCBI Taxonomy" id="29204"/>
    <lineage>
        <taxon>Eukaryota</taxon>
        <taxon>Sar</taxon>
        <taxon>Stramenopiles</taxon>
        <taxon>Ochrophyta</taxon>
        <taxon>Bacillariophyta</taxon>
        <taxon>Coscinodiscophyceae</taxon>
        <taxon>Thalassiosirophycidae</taxon>
        <taxon>Stephanodiscales</taxon>
        <taxon>Stephanodiscaceae</taxon>
        <taxon>Cyclotella</taxon>
    </lineage>
</organism>
<sequence>MGVGERIITELQGYRTMTSEQAARVKIARLMQKEALLFPLSDAPILENEPWREKVIHWFFSVVAALERTQQAGVKHPFNRAAVHVTTALLDNHLSILPIDRSSRFRRDRIAYQVLATSCLLLGMRLVHHHQSNEYAAQQGDQEETQGEMRRTINYHEHMDQQANHATNQCIIEIPNASAILRISAAPKCISEEQVLAMVREITSSRIFPRSQAVTALDFIQVFAALSSPSGVASSPHGVLLGPSQERHANALADAGLFFGSFRPSIVACAAITIAMLRRFTNEHDITSIRRLVLCSIFGENHDDDARHAVRELECRLVRATVLPPRNNHHVATCPSAHIIPHEE</sequence>
<dbReference type="AlphaFoldDB" id="A0ABD3P446"/>